<gene>
    <name evidence="1" type="ORF">EJ06DRAFT_13914</name>
</gene>
<dbReference type="AlphaFoldDB" id="A0A6G1IAQ6"/>
<organism evidence="1 2">
    <name type="scientific">Trichodelitschia bisporula</name>
    <dbReference type="NCBI Taxonomy" id="703511"/>
    <lineage>
        <taxon>Eukaryota</taxon>
        <taxon>Fungi</taxon>
        <taxon>Dikarya</taxon>
        <taxon>Ascomycota</taxon>
        <taxon>Pezizomycotina</taxon>
        <taxon>Dothideomycetes</taxon>
        <taxon>Dothideomycetes incertae sedis</taxon>
        <taxon>Phaeotrichales</taxon>
        <taxon>Phaeotrichaceae</taxon>
        <taxon>Trichodelitschia</taxon>
    </lineage>
</organism>
<proteinExistence type="predicted"/>
<dbReference type="Proteomes" id="UP000799640">
    <property type="component" value="Unassembled WGS sequence"/>
</dbReference>
<protein>
    <submittedName>
        <fullName evidence="1">Uncharacterized protein</fullName>
    </submittedName>
</protein>
<dbReference type="EMBL" id="ML996687">
    <property type="protein sequence ID" value="KAF2405127.1"/>
    <property type="molecule type" value="Genomic_DNA"/>
</dbReference>
<keyword evidence="2" id="KW-1185">Reference proteome</keyword>
<reference evidence="1" key="1">
    <citation type="journal article" date="2020" name="Stud. Mycol.">
        <title>101 Dothideomycetes genomes: a test case for predicting lifestyles and emergence of pathogens.</title>
        <authorList>
            <person name="Haridas S."/>
            <person name="Albert R."/>
            <person name="Binder M."/>
            <person name="Bloem J."/>
            <person name="Labutti K."/>
            <person name="Salamov A."/>
            <person name="Andreopoulos B."/>
            <person name="Baker S."/>
            <person name="Barry K."/>
            <person name="Bills G."/>
            <person name="Bluhm B."/>
            <person name="Cannon C."/>
            <person name="Castanera R."/>
            <person name="Culley D."/>
            <person name="Daum C."/>
            <person name="Ezra D."/>
            <person name="Gonzalez J."/>
            <person name="Henrissat B."/>
            <person name="Kuo A."/>
            <person name="Liang C."/>
            <person name="Lipzen A."/>
            <person name="Lutzoni F."/>
            <person name="Magnuson J."/>
            <person name="Mondo S."/>
            <person name="Nolan M."/>
            <person name="Ohm R."/>
            <person name="Pangilinan J."/>
            <person name="Park H.-J."/>
            <person name="Ramirez L."/>
            <person name="Alfaro M."/>
            <person name="Sun H."/>
            <person name="Tritt A."/>
            <person name="Yoshinaga Y."/>
            <person name="Zwiers L.-H."/>
            <person name="Turgeon B."/>
            <person name="Goodwin S."/>
            <person name="Spatafora J."/>
            <person name="Crous P."/>
            <person name="Grigoriev I."/>
        </authorList>
    </citation>
    <scope>NUCLEOTIDE SEQUENCE</scope>
    <source>
        <strain evidence="1">CBS 262.69</strain>
    </source>
</reference>
<evidence type="ECO:0000313" key="1">
    <source>
        <dbReference type="EMBL" id="KAF2405127.1"/>
    </source>
</evidence>
<name>A0A6G1IAQ6_9PEZI</name>
<accession>A0A6G1IAQ6</accession>
<sequence length="105" mass="11432">MPTCRWLPSRQSAVRSGRRVWSPGGYHLPTAWGSAQHGGYGCREGYELLYQLAALWCIYCCSLTTGLLPGFQVSKATPLLIKGTCCGGALDQPYSPPSIKSLHED</sequence>
<evidence type="ECO:0000313" key="2">
    <source>
        <dbReference type="Proteomes" id="UP000799640"/>
    </source>
</evidence>